<keyword evidence="2" id="KW-1185">Reference proteome</keyword>
<protein>
    <recommendedName>
        <fullName evidence="3">PAS domain-containing protein</fullName>
    </recommendedName>
</protein>
<evidence type="ECO:0000313" key="1">
    <source>
        <dbReference type="EMBL" id="TCL66599.1"/>
    </source>
</evidence>
<gene>
    <name evidence="1" type="ORF">EV196_1033</name>
</gene>
<sequence>MSTYSLEKVFSVSSTSDYLKNQVNEINYKKYLNKYIKISNPDFVAVFTTKSLDPILFQQNFGLQFDKNKSGTLQDLIDSHDSRDFNQSVKVLDLDKEMIQFVYDNPSLIVPKKNLYVIKHNAELLPNKPISLRRDIIVLSKDENGYPHIILGAWFDVTELHGTKLELLASVKDFSKNKFKNSKIRLGLVKHLK</sequence>
<accession>A0A4R1RKQ0</accession>
<name>A0A4R1RKQ0_9FLAO</name>
<dbReference type="AlphaFoldDB" id="A0A4R1RKQ0"/>
<organism evidence="1 2">
    <name type="scientific">Mariniflexile fucanivorans</name>
    <dbReference type="NCBI Taxonomy" id="264023"/>
    <lineage>
        <taxon>Bacteria</taxon>
        <taxon>Pseudomonadati</taxon>
        <taxon>Bacteroidota</taxon>
        <taxon>Flavobacteriia</taxon>
        <taxon>Flavobacteriales</taxon>
        <taxon>Flavobacteriaceae</taxon>
        <taxon>Mariniflexile</taxon>
    </lineage>
</organism>
<proteinExistence type="predicted"/>
<dbReference type="Proteomes" id="UP000295455">
    <property type="component" value="Unassembled WGS sequence"/>
</dbReference>
<comment type="caution">
    <text evidence="1">The sequence shown here is derived from an EMBL/GenBank/DDBJ whole genome shotgun (WGS) entry which is preliminary data.</text>
</comment>
<dbReference type="EMBL" id="SLUP01000003">
    <property type="protein sequence ID" value="TCL66599.1"/>
    <property type="molecule type" value="Genomic_DNA"/>
</dbReference>
<dbReference type="RefSeq" id="WP_132216598.1">
    <property type="nucleotide sequence ID" value="NZ_OX156936.1"/>
</dbReference>
<evidence type="ECO:0000313" key="2">
    <source>
        <dbReference type="Proteomes" id="UP000295455"/>
    </source>
</evidence>
<reference evidence="1 2" key="1">
    <citation type="submission" date="2019-03" db="EMBL/GenBank/DDBJ databases">
        <title>Genomic Encyclopedia of Type Strains, Phase IV (KMG-IV): sequencing the most valuable type-strain genomes for metagenomic binning, comparative biology and taxonomic classification.</title>
        <authorList>
            <person name="Goeker M."/>
        </authorList>
    </citation>
    <scope>NUCLEOTIDE SEQUENCE [LARGE SCALE GENOMIC DNA]</scope>
    <source>
        <strain evidence="1 2">DSM 18792</strain>
    </source>
</reference>
<evidence type="ECO:0008006" key="3">
    <source>
        <dbReference type="Google" id="ProtNLM"/>
    </source>
</evidence>